<evidence type="ECO:0000313" key="10">
    <source>
        <dbReference type="Proteomes" id="UP001500393"/>
    </source>
</evidence>
<feature type="transmembrane region" description="Helical" evidence="5">
    <location>
        <begin position="184"/>
        <end position="206"/>
    </location>
</feature>
<dbReference type="InterPro" id="IPR035906">
    <property type="entry name" value="MetI-like_sf"/>
</dbReference>
<evidence type="ECO:0000256" key="6">
    <source>
        <dbReference type="RuleBase" id="RU363054"/>
    </source>
</evidence>
<feature type="transmembrane region" description="Helical" evidence="5">
    <location>
        <begin position="227"/>
        <end position="248"/>
    </location>
</feature>
<dbReference type="PROSITE" id="PS50928">
    <property type="entry name" value="ABC_TM1"/>
    <property type="match status" value="1"/>
</dbReference>
<feature type="transmembrane region" description="Helical" evidence="5">
    <location>
        <begin position="147"/>
        <end position="172"/>
    </location>
</feature>
<evidence type="ECO:0000313" key="9">
    <source>
        <dbReference type="EMBL" id="GAA1578978.1"/>
    </source>
</evidence>
<dbReference type="Gene3D" id="1.10.3720.10">
    <property type="entry name" value="MetI-like"/>
    <property type="match status" value="1"/>
</dbReference>
<dbReference type="CDD" id="cd06261">
    <property type="entry name" value="TM_PBP2"/>
    <property type="match status" value="1"/>
</dbReference>
<evidence type="ECO:0000259" key="8">
    <source>
        <dbReference type="PROSITE" id="PS50928"/>
    </source>
</evidence>
<keyword evidence="10" id="KW-1185">Reference proteome</keyword>
<sequence>MPDTAAGTATGGPSTQRGRPPAWQGPAVDLKQQHPRHGERVIKVGLVGAAWLSVAVTVGIVISLLAPTVTFFTHVGLGDFLFGTEWTGGFGDKFSWTDKAWGVLPLVVATAIITLIALAVAVPLGLGAAIYLSEYASIRVRKLLKPVLEVLAGIPTVVYGFLALTVFTPLFANLVQFNTIHNMLSPGIVMGFMIVPTIASLGEDAMSAVPLALRQGSYALGANRMKTTLRVVFPAALSGIVAAIVLGISRAVGETMIVTIAAGSRAQLTFDPREGAQTMTGFIAQIASGDAPQGSPVYYSLFAVGALLFAITLLINLASIRLVRKYRQAY</sequence>
<feature type="transmembrane region" description="Helical" evidence="5">
    <location>
        <begin position="41"/>
        <end position="66"/>
    </location>
</feature>
<evidence type="ECO:0000256" key="5">
    <source>
        <dbReference type="RuleBase" id="RU363032"/>
    </source>
</evidence>
<keyword evidence="4 5" id="KW-0472">Membrane</keyword>
<proteinExistence type="inferred from homology"/>
<feature type="domain" description="ABC transmembrane type-1" evidence="8">
    <location>
        <begin position="107"/>
        <end position="319"/>
    </location>
</feature>
<dbReference type="SUPFAM" id="SSF161098">
    <property type="entry name" value="MetI-like"/>
    <property type="match status" value="1"/>
</dbReference>
<protein>
    <recommendedName>
        <fullName evidence="6">Phosphate transport system permease protein</fullName>
    </recommendedName>
</protein>
<evidence type="ECO:0000256" key="3">
    <source>
        <dbReference type="ARBA" id="ARBA00022989"/>
    </source>
</evidence>
<accession>A0ABN2DM89</accession>
<dbReference type="PANTHER" id="PTHR42727:SF1">
    <property type="entry name" value="PHOSPHATE TRANSPORT SYSTEM PERMEASE"/>
    <property type="match status" value="1"/>
</dbReference>
<dbReference type="Pfam" id="PF00528">
    <property type="entry name" value="BPD_transp_1"/>
    <property type="match status" value="1"/>
</dbReference>
<name>A0ABN2DM89_9ACTN</name>
<organism evidence="9 10">
    <name type="scientific">Kribbella sancticallisti</name>
    <dbReference type="NCBI Taxonomy" id="460087"/>
    <lineage>
        <taxon>Bacteria</taxon>
        <taxon>Bacillati</taxon>
        <taxon>Actinomycetota</taxon>
        <taxon>Actinomycetes</taxon>
        <taxon>Propionibacteriales</taxon>
        <taxon>Kribbellaceae</taxon>
        <taxon>Kribbella</taxon>
    </lineage>
</organism>
<keyword evidence="6" id="KW-1003">Cell membrane</keyword>
<evidence type="ECO:0000256" key="2">
    <source>
        <dbReference type="ARBA" id="ARBA00022692"/>
    </source>
</evidence>
<dbReference type="InterPro" id="IPR000515">
    <property type="entry name" value="MetI-like"/>
</dbReference>
<keyword evidence="3 5" id="KW-1133">Transmembrane helix</keyword>
<feature type="transmembrane region" description="Helical" evidence="5">
    <location>
        <begin position="297"/>
        <end position="318"/>
    </location>
</feature>
<dbReference type="RefSeq" id="WP_344215217.1">
    <property type="nucleotide sequence ID" value="NZ_BAAAOS010000020.1"/>
</dbReference>
<comment type="subcellular location">
    <subcellularLocation>
        <location evidence="5">Cell membrane</location>
        <topology evidence="5">Multi-pass membrane protein</topology>
    </subcellularLocation>
    <subcellularLocation>
        <location evidence="1">Membrane</location>
        <topology evidence="1">Multi-pass membrane protein</topology>
    </subcellularLocation>
</comment>
<dbReference type="EMBL" id="BAAAOS010000020">
    <property type="protein sequence ID" value="GAA1578978.1"/>
    <property type="molecule type" value="Genomic_DNA"/>
</dbReference>
<keyword evidence="5" id="KW-0813">Transport</keyword>
<feature type="transmembrane region" description="Helical" evidence="5">
    <location>
        <begin position="103"/>
        <end position="126"/>
    </location>
</feature>
<feature type="region of interest" description="Disordered" evidence="7">
    <location>
        <begin position="1"/>
        <end position="28"/>
    </location>
</feature>
<dbReference type="InterPro" id="IPR011864">
    <property type="entry name" value="Phosphate_PstC"/>
</dbReference>
<dbReference type="NCBIfam" id="TIGR02138">
    <property type="entry name" value="phosphate_pstC"/>
    <property type="match status" value="1"/>
</dbReference>
<comment type="caution">
    <text evidence="9">The sequence shown here is derived from an EMBL/GenBank/DDBJ whole genome shotgun (WGS) entry which is preliminary data.</text>
</comment>
<evidence type="ECO:0000256" key="1">
    <source>
        <dbReference type="ARBA" id="ARBA00004141"/>
    </source>
</evidence>
<keyword evidence="6" id="KW-0592">Phosphate transport</keyword>
<gene>
    <name evidence="9" type="primary">pstC_2</name>
    <name evidence="9" type="ORF">GCM10009789_35830</name>
</gene>
<comment type="function">
    <text evidence="6">Part of the binding-protein-dependent transport system for phosphate; probably responsible for the translocation of the substrate across the membrane.</text>
</comment>
<dbReference type="Proteomes" id="UP001500393">
    <property type="component" value="Unassembled WGS sequence"/>
</dbReference>
<reference evidence="9 10" key="1">
    <citation type="journal article" date="2019" name="Int. J. Syst. Evol. Microbiol.">
        <title>The Global Catalogue of Microorganisms (GCM) 10K type strain sequencing project: providing services to taxonomists for standard genome sequencing and annotation.</title>
        <authorList>
            <consortium name="The Broad Institute Genomics Platform"/>
            <consortium name="The Broad Institute Genome Sequencing Center for Infectious Disease"/>
            <person name="Wu L."/>
            <person name="Ma J."/>
        </authorList>
    </citation>
    <scope>NUCLEOTIDE SEQUENCE [LARGE SCALE GENOMIC DNA]</scope>
    <source>
        <strain evidence="9 10">JCM 14969</strain>
    </source>
</reference>
<dbReference type="PANTHER" id="PTHR42727">
    <property type="entry name" value="PHOSPHATE TRANSPORT SYSTEM PERMEASE PROTEIN"/>
    <property type="match status" value="1"/>
</dbReference>
<evidence type="ECO:0000256" key="4">
    <source>
        <dbReference type="ARBA" id="ARBA00023136"/>
    </source>
</evidence>
<comment type="similarity">
    <text evidence="6">Belongs to the binding-protein-dependent transport system permease family. CysTW subfamily.</text>
</comment>
<keyword evidence="2 5" id="KW-0812">Transmembrane</keyword>
<evidence type="ECO:0000256" key="7">
    <source>
        <dbReference type="SAM" id="MobiDB-lite"/>
    </source>
</evidence>
<feature type="compositionally biased region" description="Low complexity" evidence="7">
    <location>
        <begin position="1"/>
        <end position="12"/>
    </location>
</feature>